<dbReference type="EMBL" id="CAVLEF010000132">
    <property type="protein sequence ID" value="CAK1551740.1"/>
    <property type="molecule type" value="Genomic_DNA"/>
</dbReference>
<comment type="caution">
    <text evidence="1">The sequence shown here is derived from an EMBL/GenBank/DDBJ whole genome shotgun (WGS) entry which is preliminary data.</text>
</comment>
<name>A0AAV1JSP6_9NEOP</name>
<proteinExistence type="predicted"/>
<evidence type="ECO:0000313" key="2">
    <source>
        <dbReference type="Proteomes" id="UP001497472"/>
    </source>
</evidence>
<accession>A0AAV1JSP6</accession>
<sequence>MYTTCTFIIFFIQDTLDLSYLEKQLEVAKLIARDRIVLILSKPHDMARKKFSGESPYKVAKETCPDSHWLFTDFSNKVNLVSDKPCVKPPVIAAIFGLGRAGSIHLCSINRNPRVLLKYIVDDRKERLEKLRAFWKLELTNGVFAFAA</sequence>
<dbReference type="Proteomes" id="UP001497472">
    <property type="component" value="Unassembled WGS sequence"/>
</dbReference>
<protein>
    <submittedName>
        <fullName evidence="1">Uncharacterized protein</fullName>
    </submittedName>
</protein>
<evidence type="ECO:0000313" key="1">
    <source>
        <dbReference type="EMBL" id="CAK1551740.1"/>
    </source>
</evidence>
<keyword evidence="2" id="KW-1185">Reference proteome</keyword>
<gene>
    <name evidence="1" type="ORF">LNINA_LOCUS10851</name>
</gene>
<reference evidence="1 2" key="1">
    <citation type="submission" date="2023-11" db="EMBL/GenBank/DDBJ databases">
        <authorList>
            <person name="Okamura Y."/>
        </authorList>
    </citation>
    <scope>NUCLEOTIDE SEQUENCE [LARGE SCALE GENOMIC DNA]</scope>
</reference>
<organism evidence="1 2">
    <name type="scientific">Leptosia nina</name>
    <dbReference type="NCBI Taxonomy" id="320188"/>
    <lineage>
        <taxon>Eukaryota</taxon>
        <taxon>Metazoa</taxon>
        <taxon>Ecdysozoa</taxon>
        <taxon>Arthropoda</taxon>
        <taxon>Hexapoda</taxon>
        <taxon>Insecta</taxon>
        <taxon>Pterygota</taxon>
        <taxon>Neoptera</taxon>
        <taxon>Endopterygota</taxon>
        <taxon>Lepidoptera</taxon>
        <taxon>Glossata</taxon>
        <taxon>Ditrysia</taxon>
        <taxon>Papilionoidea</taxon>
        <taxon>Pieridae</taxon>
        <taxon>Pierinae</taxon>
        <taxon>Leptosia</taxon>
    </lineage>
</organism>
<dbReference type="AlphaFoldDB" id="A0AAV1JSP6"/>